<dbReference type="GO" id="GO:0003723">
    <property type="term" value="F:RNA binding"/>
    <property type="evidence" value="ECO:0007669"/>
    <property type="project" value="TreeGrafter"/>
</dbReference>
<dbReference type="Gene3D" id="1.10.3210.30">
    <property type="match status" value="1"/>
</dbReference>
<evidence type="ECO:0000313" key="11">
    <source>
        <dbReference type="EMBL" id="SAI49252.1"/>
    </source>
</evidence>
<evidence type="ECO:0000256" key="3">
    <source>
        <dbReference type="ARBA" id="ARBA00022722"/>
    </source>
</evidence>
<evidence type="ECO:0000256" key="6">
    <source>
        <dbReference type="ARBA" id="ARBA00022801"/>
    </source>
</evidence>
<evidence type="ECO:0000313" key="12">
    <source>
        <dbReference type="Proteomes" id="UP000077037"/>
    </source>
</evidence>
<keyword evidence="3" id="KW-0540">Nuclease</keyword>
<comment type="similarity">
    <text evidence="2">In the central section; belongs to the CRISPR-associated helicase Cas3 family.</text>
</comment>
<dbReference type="InterPro" id="IPR001650">
    <property type="entry name" value="Helicase_C-like"/>
</dbReference>
<dbReference type="Gene3D" id="3.40.50.300">
    <property type="entry name" value="P-loop containing nucleotide triphosphate hydrolases"/>
    <property type="match status" value="2"/>
</dbReference>
<dbReference type="Proteomes" id="UP000077037">
    <property type="component" value="Unassembled WGS sequence"/>
</dbReference>
<evidence type="ECO:0000256" key="4">
    <source>
        <dbReference type="ARBA" id="ARBA00022723"/>
    </source>
</evidence>
<evidence type="ECO:0000256" key="7">
    <source>
        <dbReference type="ARBA" id="ARBA00022806"/>
    </source>
</evidence>
<dbReference type="InterPro" id="IPR006474">
    <property type="entry name" value="Helicase_Cas3_CRISPR-ass_core"/>
</dbReference>
<keyword evidence="6" id="KW-0378">Hydrolase</keyword>
<evidence type="ECO:0000256" key="8">
    <source>
        <dbReference type="ARBA" id="ARBA00022840"/>
    </source>
</evidence>
<dbReference type="AlphaFoldDB" id="A0A157QTR0"/>
<dbReference type="InterPro" id="IPR054712">
    <property type="entry name" value="Cas3-like_dom"/>
</dbReference>
<sequence>MAQELDWDLSSVRQLNTFFSALHDLGKFARAFQGLAPHLSPTLVPPIASKQYRSCRHDTMGWLLWKDHLSLNFPEGILGNPGSGFWAAWIKAVAGHHGSPPMETARNGWSELSAEDYFHADDVAAAHQFVAAAAQLIRVRDMPAPTRNMIPILKRHAWRLAGMIVLADWLGSDQRFFRYHDEPMPLDRYWAEVAQPNAREALAAAGLGPAPVRQWNRPADLFGYLDTPTPLQRLAAELPLGPGPELFLLEDVTGAGKTEAALMLTYRLMVTGKAQGFYFGLPTMATSNQMYARVGSVYRSLYEPGASPSLVLSHGARQMIDAFRESVLVPGQPLTDLDYSPGEGSATAQCSAWLADNRKKALLAHVGVGTLDQALLAVLPVRHQSLRLAGLAGKVLVADEVHAYDPYMRTLLARLLQAHASQGGSAVLLSATLPADMRRELVQAFMRGRGADAGDVPDDGRYPLVTHAHAHVSAYPCDTRPEVKRTVTVQWLHDEAEVQRLVLAQAQAGRSVCWIRNTVGDARRAYEGLQKEGASHVALFHSRYAMGDRLAIEDKVLATYGKKSSAEQRAGRILVSTQVVEQSLDLDFDVLISDLAPIDLLIQRAGRLHRHRRDAQGNPAGHEGREAPVLYIFGPRPDMAPRADWYKAVLPGANAVYPNTGRLWLTQQVLCAAGEIVSPGEPGQPGAVRTLVEGVYGADAQEIPDALLQASSRQEGEAMAHISQANFNALEIERGYSNDSNRQWHEDTVVPTRLSDEDSVVVYLARVTDAGLVPWFSGGALAWELSALRVQASRVEGLSSHWGDRFEDSVALLRRSSRLLDEPALVLPVLVDQSGVGFAEVVSKGGSELHFRYDAVMGGVLNDLQRAGA</sequence>
<dbReference type="SUPFAM" id="SSF52540">
    <property type="entry name" value="P-loop containing nucleoside triphosphate hydrolases"/>
    <property type="match status" value="1"/>
</dbReference>
<keyword evidence="5" id="KW-0547">Nucleotide-binding</keyword>
<accession>A0A157QTR0</accession>
<organism evidence="11 12">
    <name type="scientific">Bordetella ansorpii</name>
    <dbReference type="NCBI Taxonomy" id="288768"/>
    <lineage>
        <taxon>Bacteria</taxon>
        <taxon>Pseudomonadati</taxon>
        <taxon>Pseudomonadota</taxon>
        <taxon>Betaproteobacteria</taxon>
        <taxon>Burkholderiales</taxon>
        <taxon>Alcaligenaceae</taxon>
        <taxon>Bordetella</taxon>
    </lineage>
</organism>
<proteinExistence type="inferred from homology"/>
<dbReference type="InterPro" id="IPR027417">
    <property type="entry name" value="P-loop_NTPase"/>
</dbReference>
<dbReference type="GO" id="GO:0004518">
    <property type="term" value="F:nuclease activity"/>
    <property type="evidence" value="ECO:0007669"/>
    <property type="project" value="UniProtKB-KW"/>
</dbReference>
<keyword evidence="8" id="KW-0067">ATP-binding</keyword>
<dbReference type="Pfam" id="PF22590">
    <property type="entry name" value="Cas3-like_C_2"/>
    <property type="match status" value="1"/>
</dbReference>
<dbReference type="SMART" id="SM00490">
    <property type="entry name" value="HELICc"/>
    <property type="match status" value="1"/>
</dbReference>
<dbReference type="InterPro" id="IPR050547">
    <property type="entry name" value="DEAD_box_RNA_helicases"/>
</dbReference>
<keyword evidence="4" id="KW-0479">Metal-binding</keyword>
<dbReference type="Pfam" id="PF18019">
    <property type="entry name" value="Cas3_HD"/>
    <property type="match status" value="1"/>
</dbReference>
<feature type="domain" description="HD Cas3-type" evidence="10">
    <location>
        <begin position="1"/>
        <end position="170"/>
    </location>
</feature>
<dbReference type="NCBIfam" id="TIGR01587">
    <property type="entry name" value="cas3_core"/>
    <property type="match status" value="1"/>
</dbReference>
<dbReference type="InterPro" id="IPR006483">
    <property type="entry name" value="CRISPR-assoc_Cas3_HD"/>
</dbReference>
<dbReference type="GO" id="GO:0046872">
    <property type="term" value="F:metal ion binding"/>
    <property type="evidence" value="ECO:0007669"/>
    <property type="project" value="UniProtKB-KW"/>
</dbReference>
<dbReference type="EMBL" id="FKBS01000025">
    <property type="protein sequence ID" value="SAI49252.1"/>
    <property type="molecule type" value="Genomic_DNA"/>
</dbReference>
<dbReference type="GO" id="GO:0051607">
    <property type="term" value="P:defense response to virus"/>
    <property type="evidence" value="ECO:0007669"/>
    <property type="project" value="UniProtKB-KW"/>
</dbReference>
<dbReference type="GO" id="GO:0003724">
    <property type="term" value="F:RNA helicase activity"/>
    <property type="evidence" value="ECO:0007669"/>
    <property type="project" value="TreeGrafter"/>
</dbReference>
<reference evidence="11 12" key="1">
    <citation type="submission" date="2016-03" db="EMBL/GenBank/DDBJ databases">
        <authorList>
            <consortium name="Pathogen Informatics"/>
        </authorList>
    </citation>
    <scope>NUCLEOTIDE SEQUENCE [LARGE SCALE GENOMIC DNA]</scope>
    <source>
        <strain evidence="11 12">NCTC13364</strain>
    </source>
</reference>
<evidence type="ECO:0000259" key="10">
    <source>
        <dbReference type="PROSITE" id="PS51643"/>
    </source>
</evidence>
<evidence type="ECO:0000256" key="5">
    <source>
        <dbReference type="ARBA" id="ARBA00022741"/>
    </source>
</evidence>
<keyword evidence="9" id="KW-0051">Antiviral defense</keyword>
<dbReference type="InterPro" id="IPR038257">
    <property type="entry name" value="CRISPR-assoc_Cas3_HD_sf"/>
</dbReference>
<comment type="similarity">
    <text evidence="1">In the N-terminal section; belongs to the CRISPR-associated nuclease Cas3-HD family.</text>
</comment>
<dbReference type="GO" id="GO:0016787">
    <property type="term" value="F:hydrolase activity"/>
    <property type="evidence" value="ECO:0007669"/>
    <property type="project" value="UniProtKB-KW"/>
</dbReference>
<dbReference type="NCBIfam" id="TIGR01596">
    <property type="entry name" value="cas3_HD"/>
    <property type="match status" value="1"/>
</dbReference>
<protein>
    <submittedName>
        <fullName evidence="11">Helicase Cas3</fullName>
    </submittedName>
</protein>
<keyword evidence="7 11" id="KW-0347">Helicase</keyword>
<dbReference type="PANTHER" id="PTHR47963:SF9">
    <property type="entry name" value="CRISPR-ASSOCIATED ENDONUCLEASE_HELICASE CAS3"/>
    <property type="match status" value="1"/>
</dbReference>
<name>A0A157QTR0_9BORD</name>
<dbReference type="CDD" id="cd09641">
    <property type="entry name" value="Cas3''_I"/>
    <property type="match status" value="1"/>
</dbReference>
<gene>
    <name evidence="11" type="ORF">SAMEA1982600_04027</name>
</gene>
<dbReference type="PANTHER" id="PTHR47963">
    <property type="entry name" value="DEAD-BOX ATP-DEPENDENT RNA HELICASE 47, MITOCHONDRIAL"/>
    <property type="match status" value="1"/>
</dbReference>
<evidence type="ECO:0000256" key="1">
    <source>
        <dbReference type="ARBA" id="ARBA00006847"/>
    </source>
</evidence>
<dbReference type="PROSITE" id="PS51643">
    <property type="entry name" value="HD_CAS3"/>
    <property type="match status" value="1"/>
</dbReference>
<evidence type="ECO:0000256" key="9">
    <source>
        <dbReference type="ARBA" id="ARBA00023118"/>
    </source>
</evidence>
<evidence type="ECO:0000256" key="2">
    <source>
        <dbReference type="ARBA" id="ARBA00009046"/>
    </source>
</evidence>
<dbReference type="GO" id="GO:0005524">
    <property type="term" value="F:ATP binding"/>
    <property type="evidence" value="ECO:0007669"/>
    <property type="project" value="UniProtKB-KW"/>
</dbReference>